<evidence type="ECO:0000313" key="2">
    <source>
        <dbReference type="Proteomes" id="UP000887458"/>
    </source>
</evidence>
<keyword evidence="2" id="KW-1185">Reference proteome</keyword>
<protein>
    <submittedName>
        <fullName evidence="1">Uncharacterized protein</fullName>
    </submittedName>
</protein>
<gene>
    <name evidence="1" type="ORF">DERP_003164</name>
</gene>
<comment type="caution">
    <text evidence="1">The sequence shown here is derived from an EMBL/GenBank/DDBJ whole genome shotgun (WGS) entry which is preliminary data.</text>
</comment>
<reference evidence="1 2" key="2">
    <citation type="journal article" date="2022" name="Mol. Biol. Evol.">
        <title>Comparative Genomics Reveals Insights into the Divergent Evolution of Astigmatic Mites and Household Pest Adaptations.</title>
        <authorList>
            <person name="Xiong Q."/>
            <person name="Wan A.T."/>
            <person name="Liu X."/>
            <person name="Fung C.S."/>
            <person name="Xiao X."/>
            <person name="Malainual N."/>
            <person name="Hou J."/>
            <person name="Wang L."/>
            <person name="Wang M."/>
            <person name="Yang K.Y."/>
            <person name="Cui Y."/>
            <person name="Leung E.L."/>
            <person name="Nong W."/>
            <person name="Shin S.K."/>
            <person name="Au S.W."/>
            <person name="Jeong K.Y."/>
            <person name="Chew F.T."/>
            <person name="Hui J.H."/>
            <person name="Leung T.F."/>
            <person name="Tungtrongchitr A."/>
            <person name="Zhong N."/>
            <person name="Liu Z."/>
            <person name="Tsui S.K."/>
        </authorList>
    </citation>
    <scope>NUCLEOTIDE SEQUENCE [LARGE SCALE GENOMIC DNA]</scope>
    <source>
        <strain evidence="1">Derp</strain>
    </source>
</reference>
<dbReference type="EMBL" id="NJHN03000036">
    <property type="protein sequence ID" value="KAH9422488.1"/>
    <property type="molecule type" value="Genomic_DNA"/>
</dbReference>
<accession>A0ABQ8JIQ6</accession>
<proteinExistence type="predicted"/>
<name>A0ABQ8JIQ6_DERPT</name>
<dbReference type="Proteomes" id="UP000887458">
    <property type="component" value="Unassembled WGS sequence"/>
</dbReference>
<reference evidence="1 2" key="1">
    <citation type="journal article" date="2018" name="J. Allergy Clin. Immunol.">
        <title>High-quality assembly of Dermatophagoides pteronyssinus genome and transcriptome reveals a wide range of novel allergens.</title>
        <authorList>
            <person name="Liu X.Y."/>
            <person name="Yang K.Y."/>
            <person name="Wang M.Q."/>
            <person name="Kwok J.S."/>
            <person name="Zeng X."/>
            <person name="Yang Z."/>
            <person name="Xiao X.J."/>
            <person name="Lau C.P."/>
            <person name="Li Y."/>
            <person name="Huang Z.M."/>
            <person name="Ba J.G."/>
            <person name="Yim A.K."/>
            <person name="Ouyang C.Y."/>
            <person name="Ngai S.M."/>
            <person name="Chan T.F."/>
            <person name="Leung E.L."/>
            <person name="Liu L."/>
            <person name="Liu Z.G."/>
            <person name="Tsui S.K."/>
        </authorList>
    </citation>
    <scope>NUCLEOTIDE SEQUENCE [LARGE SCALE GENOMIC DNA]</scope>
    <source>
        <strain evidence="1">Derp</strain>
    </source>
</reference>
<sequence length="67" mass="6989">MAIRSFDASSNACCTICSDAVSNADVASSNNSIGGSRINARAIAIRCFWPPDNCVPPFEPTAILAAR</sequence>
<organism evidence="1 2">
    <name type="scientific">Dermatophagoides pteronyssinus</name>
    <name type="common">European house dust mite</name>
    <dbReference type="NCBI Taxonomy" id="6956"/>
    <lineage>
        <taxon>Eukaryota</taxon>
        <taxon>Metazoa</taxon>
        <taxon>Ecdysozoa</taxon>
        <taxon>Arthropoda</taxon>
        <taxon>Chelicerata</taxon>
        <taxon>Arachnida</taxon>
        <taxon>Acari</taxon>
        <taxon>Acariformes</taxon>
        <taxon>Sarcoptiformes</taxon>
        <taxon>Astigmata</taxon>
        <taxon>Psoroptidia</taxon>
        <taxon>Analgoidea</taxon>
        <taxon>Pyroglyphidae</taxon>
        <taxon>Dermatophagoidinae</taxon>
        <taxon>Dermatophagoides</taxon>
    </lineage>
</organism>
<evidence type="ECO:0000313" key="1">
    <source>
        <dbReference type="EMBL" id="KAH9422488.1"/>
    </source>
</evidence>